<feature type="compositionally biased region" description="Basic and acidic residues" evidence="1">
    <location>
        <begin position="76"/>
        <end position="89"/>
    </location>
</feature>
<feature type="compositionally biased region" description="Basic residues" evidence="1">
    <location>
        <begin position="113"/>
        <end position="130"/>
    </location>
</feature>
<evidence type="ECO:0000259" key="2">
    <source>
        <dbReference type="Pfam" id="PF10338"/>
    </source>
</evidence>
<accession>A0ABR4PQK7</accession>
<keyword evidence="4" id="KW-1185">Reference proteome</keyword>
<dbReference type="InterPro" id="IPR019434">
    <property type="entry name" value="DUF2423"/>
</dbReference>
<sequence>MAKGARASTIKSNNSKLKNRVFGPVETARTERLSAKLLELASQPRPQKTEDDAQMEVEGVAAVEKNEVEPVVAKTKDEQAMEVDGESKVSKPSSKGRIEKKRSGRHAAIVFPKYKKGKKTGPKPKKQKIY</sequence>
<evidence type="ECO:0000313" key="4">
    <source>
        <dbReference type="Proteomes" id="UP001629113"/>
    </source>
</evidence>
<organism evidence="3 4">
    <name type="scientific">Phlyctema vagabunda</name>
    <dbReference type="NCBI Taxonomy" id="108571"/>
    <lineage>
        <taxon>Eukaryota</taxon>
        <taxon>Fungi</taxon>
        <taxon>Dikarya</taxon>
        <taxon>Ascomycota</taxon>
        <taxon>Pezizomycotina</taxon>
        <taxon>Leotiomycetes</taxon>
        <taxon>Helotiales</taxon>
        <taxon>Dermateaceae</taxon>
        <taxon>Phlyctema</taxon>
    </lineage>
</organism>
<feature type="region of interest" description="Disordered" evidence="1">
    <location>
        <begin position="38"/>
        <end position="62"/>
    </location>
</feature>
<dbReference type="EMBL" id="JBFCZG010000002">
    <property type="protein sequence ID" value="KAL3425654.1"/>
    <property type="molecule type" value="Genomic_DNA"/>
</dbReference>
<dbReference type="Proteomes" id="UP001629113">
    <property type="component" value="Unassembled WGS sequence"/>
</dbReference>
<protein>
    <recommendedName>
        <fullName evidence="2">DUF2423 domain-containing protein</fullName>
    </recommendedName>
</protein>
<dbReference type="Pfam" id="PF10338">
    <property type="entry name" value="YBL028C_N"/>
    <property type="match status" value="1"/>
</dbReference>
<proteinExistence type="predicted"/>
<feature type="domain" description="DUF2423" evidence="2">
    <location>
        <begin position="1"/>
        <end position="44"/>
    </location>
</feature>
<reference evidence="3 4" key="1">
    <citation type="submission" date="2024-06" db="EMBL/GenBank/DDBJ databases">
        <title>Complete genome of Phlyctema vagabunda strain 19-DSS-EL-015.</title>
        <authorList>
            <person name="Fiorenzani C."/>
        </authorList>
    </citation>
    <scope>NUCLEOTIDE SEQUENCE [LARGE SCALE GENOMIC DNA]</scope>
    <source>
        <strain evidence="3 4">19-DSS-EL-015</strain>
    </source>
</reference>
<comment type="caution">
    <text evidence="3">The sequence shown here is derived from an EMBL/GenBank/DDBJ whole genome shotgun (WGS) entry which is preliminary data.</text>
</comment>
<dbReference type="PANTHER" id="PTHR28219">
    <property type="entry name" value="UPF0642 PROTEIN YBL028C"/>
    <property type="match status" value="1"/>
</dbReference>
<evidence type="ECO:0000313" key="3">
    <source>
        <dbReference type="EMBL" id="KAL3425654.1"/>
    </source>
</evidence>
<name>A0ABR4PQK7_9HELO</name>
<dbReference type="PANTHER" id="PTHR28219:SF1">
    <property type="entry name" value="UPF0642 PROTEIN YBL028C"/>
    <property type="match status" value="1"/>
</dbReference>
<evidence type="ECO:0000256" key="1">
    <source>
        <dbReference type="SAM" id="MobiDB-lite"/>
    </source>
</evidence>
<feature type="region of interest" description="Disordered" evidence="1">
    <location>
        <begin position="76"/>
        <end position="130"/>
    </location>
</feature>
<gene>
    <name evidence="3" type="ORF">PVAG01_02445</name>
</gene>